<accession>A0A099GHF9</accession>
<dbReference type="GO" id="GO:0003700">
    <property type="term" value="F:DNA-binding transcription factor activity"/>
    <property type="evidence" value="ECO:0007669"/>
    <property type="project" value="InterPro"/>
</dbReference>
<reference evidence="3 4" key="1">
    <citation type="submission" date="2014-09" db="EMBL/GenBank/DDBJ databases">
        <authorList>
            <person name="McGinnis J.M."/>
            <person name="Wolfgang W.J."/>
        </authorList>
    </citation>
    <scope>NUCLEOTIDE SEQUENCE [LARGE SCALE GENOMIC DNA]</scope>
    <source>
        <strain evidence="3 4">5503</strain>
    </source>
</reference>
<sequence>MKIGELARQTGLSVDTLRFYERIGLIQRPARDGGGRRDYDPAVLDWIAFLGRLAATGMRQAERVRYAALRRQGDATLAARRAMIEAHRTTIAARVAELNAALALMDDKIETYRRMEAEHDRPTS</sequence>
<dbReference type="CDD" id="cd01109">
    <property type="entry name" value="HTH_YyaN"/>
    <property type="match status" value="1"/>
</dbReference>
<keyword evidence="1" id="KW-0238">DNA-binding</keyword>
<dbReference type="RefSeq" id="WP_036709427.1">
    <property type="nucleotide sequence ID" value="NZ_JRKQ01000039.1"/>
</dbReference>
<dbReference type="InterPro" id="IPR009061">
    <property type="entry name" value="DNA-bd_dom_put_sf"/>
</dbReference>
<comment type="caution">
    <text evidence="3">The sequence shown here is derived from an EMBL/GenBank/DDBJ whole genome shotgun (WGS) entry which is preliminary data.</text>
</comment>
<name>A0A099GHF9_9RHOB</name>
<feature type="domain" description="HTH merR-type" evidence="2">
    <location>
        <begin position="1"/>
        <end position="58"/>
    </location>
</feature>
<dbReference type="PRINTS" id="PR00040">
    <property type="entry name" value="HTHMERR"/>
</dbReference>
<dbReference type="GO" id="GO:0003677">
    <property type="term" value="F:DNA binding"/>
    <property type="evidence" value="ECO:0007669"/>
    <property type="project" value="UniProtKB-KW"/>
</dbReference>
<dbReference type="PANTHER" id="PTHR30204:SF98">
    <property type="entry name" value="HTH-TYPE TRANSCRIPTIONAL REGULATOR ADHR"/>
    <property type="match status" value="1"/>
</dbReference>
<organism evidence="3 4">
    <name type="scientific">Paracoccus sanguinis</name>
    <dbReference type="NCBI Taxonomy" id="1545044"/>
    <lineage>
        <taxon>Bacteria</taxon>
        <taxon>Pseudomonadati</taxon>
        <taxon>Pseudomonadota</taxon>
        <taxon>Alphaproteobacteria</taxon>
        <taxon>Rhodobacterales</taxon>
        <taxon>Paracoccaceae</taxon>
        <taxon>Paracoccus</taxon>
    </lineage>
</organism>
<evidence type="ECO:0000259" key="2">
    <source>
        <dbReference type="PROSITE" id="PS50937"/>
    </source>
</evidence>
<evidence type="ECO:0000313" key="4">
    <source>
        <dbReference type="Proteomes" id="UP000029858"/>
    </source>
</evidence>
<dbReference type="InterPro" id="IPR000551">
    <property type="entry name" value="MerR-type_HTH_dom"/>
</dbReference>
<proteinExistence type="predicted"/>
<dbReference type="SUPFAM" id="SSF46955">
    <property type="entry name" value="Putative DNA-binding domain"/>
    <property type="match status" value="1"/>
</dbReference>
<reference evidence="3 4" key="2">
    <citation type="submission" date="2014-10" db="EMBL/GenBank/DDBJ databases">
        <title>Paracoccus sanguinis sp. nov., isolated from clinical specimens of New York State patients.</title>
        <authorList>
            <person name="Mingle L.A."/>
            <person name="Cole J.A."/>
            <person name="Lapierre P."/>
            <person name="Musser K.A."/>
        </authorList>
    </citation>
    <scope>NUCLEOTIDE SEQUENCE [LARGE SCALE GENOMIC DNA]</scope>
    <source>
        <strain evidence="3 4">5503</strain>
    </source>
</reference>
<dbReference type="EMBL" id="JRKQ01000039">
    <property type="protein sequence ID" value="KGJ22290.1"/>
    <property type="molecule type" value="Genomic_DNA"/>
</dbReference>
<dbReference type="Pfam" id="PF00376">
    <property type="entry name" value="MerR"/>
    <property type="match status" value="1"/>
</dbReference>
<evidence type="ECO:0000256" key="1">
    <source>
        <dbReference type="ARBA" id="ARBA00023125"/>
    </source>
</evidence>
<dbReference type="PROSITE" id="PS00552">
    <property type="entry name" value="HTH_MERR_1"/>
    <property type="match status" value="1"/>
</dbReference>
<evidence type="ECO:0000313" key="3">
    <source>
        <dbReference type="EMBL" id="KGJ22290.1"/>
    </source>
</evidence>
<dbReference type="PROSITE" id="PS50937">
    <property type="entry name" value="HTH_MERR_2"/>
    <property type="match status" value="1"/>
</dbReference>
<dbReference type="PANTHER" id="PTHR30204">
    <property type="entry name" value="REDOX-CYCLING DRUG-SENSING TRANSCRIPTIONAL ACTIVATOR SOXR"/>
    <property type="match status" value="1"/>
</dbReference>
<protein>
    <submittedName>
        <fullName evidence="3">MerR family transcriptional regulator</fullName>
    </submittedName>
</protein>
<dbReference type="Gene3D" id="1.10.1660.10">
    <property type="match status" value="1"/>
</dbReference>
<gene>
    <name evidence="3" type="ORF">IX56_09040</name>
</gene>
<dbReference type="SMART" id="SM00422">
    <property type="entry name" value="HTH_MERR"/>
    <property type="match status" value="1"/>
</dbReference>
<dbReference type="Proteomes" id="UP000029858">
    <property type="component" value="Unassembled WGS sequence"/>
</dbReference>
<dbReference type="InterPro" id="IPR047057">
    <property type="entry name" value="MerR_fam"/>
</dbReference>
<dbReference type="AlphaFoldDB" id="A0A099GHF9"/>